<feature type="compositionally biased region" description="Basic and acidic residues" evidence="1">
    <location>
        <begin position="234"/>
        <end position="249"/>
    </location>
</feature>
<evidence type="ECO:0000313" key="3">
    <source>
        <dbReference type="EMBL" id="KAJ8064114.1"/>
    </source>
</evidence>
<dbReference type="PANTHER" id="PTHR37451">
    <property type="entry name" value="MARVEL DOMAIN"/>
    <property type="match status" value="1"/>
</dbReference>
<evidence type="ECO:0000313" key="4">
    <source>
        <dbReference type="Proteomes" id="UP001152300"/>
    </source>
</evidence>
<reference evidence="3" key="1">
    <citation type="submission" date="2022-11" db="EMBL/GenBank/DDBJ databases">
        <title>Genome Resource of Sclerotinia nivalis Strain SnTB1, a Plant Pathogen Isolated from American Ginseng.</title>
        <authorList>
            <person name="Fan S."/>
        </authorList>
    </citation>
    <scope>NUCLEOTIDE SEQUENCE</scope>
    <source>
        <strain evidence="3">SnTB1</strain>
    </source>
</reference>
<feature type="transmembrane region" description="Helical" evidence="2">
    <location>
        <begin position="91"/>
        <end position="112"/>
    </location>
</feature>
<feature type="transmembrane region" description="Helical" evidence="2">
    <location>
        <begin position="60"/>
        <end position="79"/>
    </location>
</feature>
<comment type="caution">
    <text evidence="3">The sequence shown here is derived from an EMBL/GenBank/DDBJ whole genome shotgun (WGS) entry which is preliminary data.</text>
</comment>
<evidence type="ECO:0008006" key="5">
    <source>
        <dbReference type="Google" id="ProtNLM"/>
    </source>
</evidence>
<dbReference type="EMBL" id="JAPEIS010000008">
    <property type="protein sequence ID" value="KAJ8064114.1"/>
    <property type="molecule type" value="Genomic_DNA"/>
</dbReference>
<accession>A0A9X0DIF4</accession>
<feature type="compositionally biased region" description="Basic and acidic residues" evidence="1">
    <location>
        <begin position="259"/>
        <end position="288"/>
    </location>
</feature>
<feature type="region of interest" description="Disordered" evidence="1">
    <location>
        <begin position="196"/>
        <end position="294"/>
    </location>
</feature>
<keyword evidence="2" id="KW-0472">Membrane</keyword>
<evidence type="ECO:0000256" key="2">
    <source>
        <dbReference type="SAM" id="Phobius"/>
    </source>
</evidence>
<feature type="transmembrane region" description="Helical" evidence="2">
    <location>
        <begin position="25"/>
        <end position="48"/>
    </location>
</feature>
<organism evidence="3 4">
    <name type="scientific">Sclerotinia nivalis</name>
    <dbReference type="NCBI Taxonomy" id="352851"/>
    <lineage>
        <taxon>Eukaryota</taxon>
        <taxon>Fungi</taxon>
        <taxon>Dikarya</taxon>
        <taxon>Ascomycota</taxon>
        <taxon>Pezizomycotina</taxon>
        <taxon>Leotiomycetes</taxon>
        <taxon>Helotiales</taxon>
        <taxon>Sclerotiniaceae</taxon>
        <taxon>Sclerotinia</taxon>
    </lineage>
</organism>
<dbReference type="AlphaFoldDB" id="A0A9X0DIF4"/>
<keyword evidence="2" id="KW-0812">Transmembrane</keyword>
<dbReference type="OrthoDB" id="3560035at2759"/>
<feature type="compositionally biased region" description="Polar residues" evidence="1">
    <location>
        <begin position="197"/>
        <end position="221"/>
    </location>
</feature>
<sequence>MGNFARDEPTDIYGRSISHIPELPSWLTILRSFQLLLGFVILILTAFASTKFPSVFFPGYGMSWFSFIWAVLCSAYVIITPRSLSKFYNYWIHLALEITLIIFYLITFALLASEIPFWDAVDNKSLTKKLDKTLVSAARASKAAVALSIIQFLTLVGSMGFLARAIYKYRAACSSTSAHAGQIHNSRLSHHYRISPRNHSLSAPQPLSRSDTPSSPPTAFSLQERPISLPVLHQRPEIGDTYRMRETYERNAPTQDQYRNGDERMQVRGHAETIEMERSEEDDGRRTDFSPAFV</sequence>
<evidence type="ECO:0000256" key="1">
    <source>
        <dbReference type="SAM" id="MobiDB-lite"/>
    </source>
</evidence>
<dbReference type="Proteomes" id="UP001152300">
    <property type="component" value="Unassembled WGS sequence"/>
</dbReference>
<protein>
    <recommendedName>
        <fullName evidence="5">MARVEL domain-containing protein</fullName>
    </recommendedName>
</protein>
<name>A0A9X0DIF4_9HELO</name>
<proteinExistence type="predicted"/>
<keyword evidence="4" id="KW-1185">Reference proteome</keyword>
<gene>
    <name evidence="3" type="ORF">OCU04_007949</name>
</gene>
<feature type="transmembrane region" description="Helical" evidence="2">
    <location>
        <begin position="143"/>
        <end position="167"/>
    </location>
</feature>
<keyword evidence="2" id="KW-1133">Transmembrane helix</keyword>
<dbReference type="PANTHER" id="PTHR37451:SF4">
    <property type="entry name" value="MARVEL DOMAIN-CONTAINING PROTEIN"/>
    <property type="match status" value="1"/>
</dbReference>